<dbReference type="PRINTS" id="PR00775">
    <property type="entry name" value="HEATSHOCK90"/>
</dbReference>
<dbReference type="FunFam" id="3.30.565.10:FF:000005">
    <property type="entry name" value="Heat shock protein 90"/>
    <property type="match status" value="1"/>
</dbReference>
<dbReference type="Gene3D" id="3.30.230.80">
    <property type="match status" value="1"/>
</dbReference>
<dbReference type="CDD" id="cd16927">
    <property type="entry name" value="HATPase_Hsp90-like"/>
    <property type="match status" value="1"/>
</dbReference>
<comment type="similarity">
    <text evidence="1">Belongs to the heat shock protein 90 family.</text>
</comment>
<gene>
    <name evidence="9" type="primary">HSP90B1</name>
    <name evidence="9" type="ORF">T10_12200</name>
</gene>
<feature type="binding site" evidence="5">
    <location>
        <begin position="192"/>
        <end position="193"/>
    </location>
    <ligand>
        <name>ATP</name>
        <dbReference type="ChEBI" id="CHEBI:30616"/>
    </ligand>
</feature>
<evidence type="ECO:0000256" key="6">
    <source>
        <dbReference type="SAM" id="MobiDB-lite"/>
    </source>
</evidence>
<keyword evidence="2 5" id="KW-0547">Nucleotide-binding</keyword>
<dbReference type="AlphaFoldDB" id="A0A0V1ML23"/>
<proteinExistence type="inferred from homology"/>
<dbReference type="InterPro" id="IPR020575">
    <property type="entry name" value="Hsp90_N"/>
</dbReference>
<dbReference type="InterPro" id="IPR036890">
    <property type="entry name" value="HATPase_C_sf"/>
</dbReference>
<feature type="compositionally biased region" description="Basic and acidic residues" evidence="6">
    <location>
        <begin position="52"/>
        <end position="64"/>
    </location>
</feature>
<keyword evidence="3 5" id="KW-0067">ATP-binding</keyword>
<feature type="binding site" evidence="5">
    <location>
        <position position="126"/>
    </location>
    <ligand>
        <name>ATP</name>
        <dbReference type="ChEBI" id="CHEBI:30616"/>
    </ligand>
</feature>
<feature type="binding site" evidence="5">
    <location>
        <position position="447"/>
    </location>
    <ligand>
        <name>ATP</name>
        <dbReference type="ChEBI" id="CHEBI:30616"/>
    </ligand>
</feature>
<dbReference type="PROSITE" id="PS00298">
    <property type="entry name" value="HSP90"/>
    <property type="match status" value="1"/>
</dbReference>
<feature type="binding site" evidence="5">
    <location>
        <begin position="215"/>
        <end position="220"/>
    </location>
    <ligand>
        <name>ATP</name>
        <dbReference type="ChEBI" id="CHEBI:30616"/>
    </ligand>
</feature>
<keyword evidence="7" id="KW-0732">Signal</keyword>
<dbReference type="GO" id="GO:0005524">
    <property type="term" value="F:ATP binding"/>
    <property type="evidence" value="ECO:0007669"/>
    <property type="project" value="UniProtKB-KW"/>
</dbReference>
<comment type="caution">
    <text evidence="9">The sequence shown here is derived from an EMBL/GenBank/DDBJ whole genome shotgun (WGS) entry which is preliminary data.</text>
</comment>
<evidence type="ECO:0000256" key="1">
    <source>
        <dbReference type="ARBA" id="ARBA00008239"/>
    </source>
</evidence>
<dbReference type="InterPro" id="IPR019805">
    <property type="entry name" value="Heat_shock_protein_90_CS"/>
</dbReference>
<dbReference type="GO" id="GO:0016887">
    <property type="term" value="F:ATP hydrolysis activity"/>
    <property type="evidence" value="ECO:0007669"/>
    <property type="project" value="InterPro"/>
</dbReference>
<sequence>LFIKVGMWNVPKQLWLILAVALVVAIVECSFASANDKVKVDNDASPSVDPNPGKHKEGSRTDDETIQKNNVCLGEEEAIKLDGISVSQMKELRQKAEHHTFQAEVDRMMKLIINSLYKNKEIFLRELISNGSDALDKIRLLSLTDPQAMETKPELSIRIKADKENNVLHITDTGIGMTKAELISNLGTIARSGTSQFFKKFSEASPQEQQDLIGQFGVGFYSSFLVADRVVVTSKHNNDTQHIWESDAGSFNVFEDPRGNELGRGTTVTLHIKEESQNFLEPNTLEELTVDVEESAEEEEKKESPVEDEEGKVEEASQEKPKKKKETKTVWDWELVNDTKPIWLRKAADIEEKEYQEFYKSLTKDYSSALAYTHFQAEGEVSFKSILFIPERAPSDLYRESMKRNSNIKLYVRRVFISDEFEDFMPKYLSFIKGIVDSDDLPLNVSRETLQQNKLIKVIRKKLVRKVLDLLKKLPKEKFEKFWKEYSTVIKMGVFEDPGNRQRLSKLLRFQSSNHPSDLTSLAEYVERMSERQKVIYYMAGTSRKEVESSPFVERLLKKGIEVLYLVDPVDEYCMNSLPEFDNKKFQNVAKEGLSLEMSEKSKQRIADLENDFSETLKWLKEDALKDKIEKAILSQRLTKSPCALVASAWGWSGNMERLMRSQTYSKSQDPTQEYYMKEKKVFEINPYHPVIKAIKQRVNEDKSDPLALSVARLLYDAATLRSGYFLKDSADFADRIDVMLKSALNLNPDEGAEEIEEDVEEDLPPIPKEEPIDLDTYVPHFVKDDEKTKKEEEGKKEEHNEL</sequence>
<dbReference type="FunFam" id="3.40.50.11260:FF:000003">
    <property type="entry name" value="Heat shock protein 90"/>
    <property type="match status" value="1"/>
</dbReference>
<evidence type="ECO:0000256" key="3">
    <source>
        <dbReference type="ARBA" id="ARBA00022840"/>
    </source>
</evidence>
<keyword evidence="10" id="KW-1185">Reference proteome</keyword>
<feature type="binding site" evidence="5">
    <location>
        <position position="172"/>
    </location>
    <ligand>
        <name>ATP</name>
        <dbReference type="ChEBI" id="CHEBI:30616"/>
    </ligand>
</feature>
<dbReference type="InterPro" id="IPR020568">
    <property type="entry name" value="Ribosomal_Su5_D2-typ_SF"/>
</dbReference>
<dbReference type="GO" id="GO:0140662">
    <property type="term" value="F:ATP-dependent protein folding chaperone"/>
    <property type="evidence" value="ECO:0007669"/>
    <property type="project" value="InterPro"/>
</dbReference>
<evidence type="ECO:0000256" key="2">
    <source>
        <dbReference type="ARBA" id="ARBA00022741"/>
    </source>
</evidence>
<dbReference type="GO" id="GO:0051082">
    <property type="term" value="F:unfolded protein binding"/>
    <property type="evidence" value="ECO:0007669"/>
    <property type="project" value="InterPro"/>
</dbReference>
<feature type="binding site" evidence="5">
    <location>
        <position position="185"/>
    </location>
    <ligand>
        <name>ATP</name>
        <dbReference type="ChEBI" id="CHEBI:30616"/>
    </ligand>
</feature>
<feature type="compositionally biased region" description="Acidic residues" evidence="6">
    <location>
        <begin position="754"/>
        <end position="764"/>
    </location>
</feature>
<dbReference type="EMBL" id="JYDO01000083">
    <property type="protein sequence ID" value="KRZ72160.1"/>
    <property type="molecule type" value="Genomic_DNA"/>
</dbReference>
<dbReference type="SUPFAM" id="SSF55874">
    <property type="entry name" value="ATPase domain of HSP90 chaperone/DNA topoisomerase II/histidine kinase"/>
    <property type="match status" value="1"/>
</dbReference>
<evidence type="ECO:0000259" key="8">
    <source>
        <dbReference type="SMART" id="SM00387"/>
    </source>
</evidence>
<evidence type="ECO:0000256" key="5">
    <source>
        <dbReference type="PIRSR" id="PIRSR002583-1"/>
    </source>
</evidence>
<dbReference type="Proteomes" id="UP000054843">
    <property type="component" value="Unassembled WGS sequence"/>
</dbReference>
<feature type="binding site" evidence="5">
    <location>
        <position position="266"/>
    </location>
    <ligand>
        <name>ATP</name>
        <dbReference type="ChEBI" id="CHEBI:30616"/>
    </ligand>
</feature>
<dbReference type="PANTHER" id="PTHR11528">
    <property type="entry name" value="HEAT SHOCK PROTEIN 90 FAMILY MEMBER"/>
    <property type="match status" value="1"/>
</dbReference>
<feature type="binding site" evidence="5">
    <location>
        <position position="130"/>
    </location>
    <ligand>
        <name>ATP</name>
        <dbReference type="ChEBI" id="CHEBI:30616"/>
    </ligand>
</feature>
<evidence type="ECO:0000313" key="10">
    <source>
        <dbReference type="Proteomes" id="UP000054843"/>
    </source>
</evidence>
<protein>
    <submittedName>
        <fullName evidence="9">Endoplasmin</fullName>
    </submittedName>
</protein>
<dbReference type="PIRSF" id="PIRSF002583">
    <property type="entry name" value="Hsp90"/>
    <property type="match status" value="1"/>
</dbReference>
<feature type="region of interest" description="Disordered" evidence="6">
    <location>
        <begin position="40"/>
        <end position="64"/>
    </location>
</feature>
<feature type="non-terminal residue" evidence="9">
    <location>
        <position position="1"/>
    </location>
</feature>
<organism evidence="9 10">
    <name type="scientific">Trichinella papuae</name>
    <dbReference type="NCBI Taxonomy" id="268474"/>
    <lineage>
        <taxon>Eukaryota</taxon>
        <taxon>Metazoa</taxon>
        <taxon>Ecdysozoa</taxon>
        <taxon>Nematoda</taxon>
        <taxon>Enoplea</taxon>
        <taxon>Dorylaimia</taxon>
        <taxon>Trichinellida</taxon>
        <taxon>Trichinellidae</taxon>
        <taxon>Trichinella</taxon>
    </lineage>
</organism>
<dbReference type="NCBIfam" id="NF003555">
    <property type="entry name" value="PRK05218.1"/>
    <property type="match status" value="1"/>
</dbReference>
<evidence type="ECO:0000256" key="7">
    <source>
        <dbReference type="SAM" id="SignalP"/>
    </source>
</evidence>
<feature type="region of interest" description="Disordered" evidence="6">
    <location>
        <begin position="754"/>
        <end position="803"/>
    </location>
</feature>
<dbReference type="Pfam" id="PF13589">
    <property type="entry name" value="HATPase_c_3"/>
    <property type="match status" value="1"/>
</dbReference>
<evidence type="ECO:0000313" key="9">
    <source>
        <dbReference type="EMBL" id="KRZ72160.1"/>
    </source>
</evidence>
<dbReference type="SUPFAM" id="SSF110942">
    <property type="entry name" value="HSP90 C-terminal domain"/>
    <property type="match status" value="1"/>
</dbReference>
<feature type="chain" id="PRO_5006882672" evidence="7">
    <location>
        <begin position="26"/>
        <end position="803"/>
    </location>
</feature>
<dbReference type="HAMAP" id="MF_00505">
    <property type="entry name" value="HSP90"/>
    <property type="match status" value="1"/>
</dbReference>
<dbReference type="InterPro" id="IPR001404">
    <property type="entry name" value="Hsp90_fam"/>
</dbReference>
<feature type="domain" description="Histidine kinase/HSP90-like ATPase" evidence="8">
    <location>
        <begin position="119"/>
        <end position="276"/>
    </location>
</feature>
<keyword evidence="4" id="KW-0143">Chaperone</keyword>
<feature type="signal peptide" evidence="7">
    <location>
        <begin position="1"/>
        <end position="25"/>
    </location>
</feature>
<accession>A0A0V1ML23</accession>
<dbReference type="SMART" id="SM00387">
    <property type="entry name" value="HATPase_c"/>
    <property type="match status" value="1"/>
</dbReference>
<feature type="binding site" evidence="5">
    <location>
        <position position="177"/>
    </location>
    <ligand>
        <name>ATP</name>
        <dbReference type="ChEBI" id="CHEBI:30616"/>
    </ligand>
</feature>
<dbReference type="FunFam" id="3.30.230.80:FF:000001">
    <property type="entry name" value="Heat shock protein 90 alpha"/>
    <property type="match status" value="1"/>
</dbReference>
<dbReference type="InterPro" id="IPR003594">
    <property type="entry name" value="HATPase_dom"/>
</dbReference>
<dbReference type="SUPFAM" id="SSF54211">
    <property type="entry name" value="Ribosomal protein S5 domain 2-like"/>
    <property type="match status" value="1"/>
</dbReference>
<feature type="region of interest" description="Disordered" evidence="6">
    <location>
        <begin position="292"/>
        <end position="323"/>
    </location>
</feature>
<dbReference type="Gene3D" id="3.30.565.10">
    <property type="entry name" value="Histidine kinase-like ATPase, C-terminal domain"/>
    <property type="match status" value="1"/>
</dbReference>
<dbReference type="InterPro" id="IPR037196">
    <property type="entry name" value="HSP90_C"/>
</dbReference>
<reference evidence="9 10" key="1">
    <citation type="submission" date="2015-01" db="EMBL/GenBank/DDBJ databases">
        <title>Evolution of Trichinella species and genotypes.</title>
        <authorList>
            <person name="Korhonen P.K."/>
            <person name="Edoardo P."/>
            <person name="Giuseppe L.R."/>
            <person name="Gasser R.B."/>
        </authorList>
    </citation>
    <scope>NUCLEOTIDE SEQUENCE [LARGE SCALE GENOMIC DNA]</scope>
    <source>
        <strain evidence="9">ISS1980</strain>
    </source>
</reference>
<evidence type="ECO:0000256" key="4">
    <source>
        <dbReference type="ARBA" id="ARBA00023186"/>
    </source>
</evidence>
<dbReference type="Gene3D" id="3.40.50.11260">
    <property type="match status" value="1"/>
</dbReference>
<name>A0A0V1ML23_9BILA</name>
<dbReference type="Gene3D" id="1.20.120.790">
    <property type="entry name" value="Heat shock protein 90, C-terminal domain"/>
    <property type="match status" value="1"/>
</dbReference>
<feature type="compositionally biased region" description="Basic and acidic residues" evidence="6">
    <location>
        <begin position="782"/>
        <end position="803"/>
    </location>
</feature>
<dbReference type="Pfam" id="PF00183">
    <property type="entry name" value="HSP90"/>
    <property type="match status" value="1"/>
</dbReference>